<keyword evidence="6" id="KW-1185">Reference proteome</keyword>
<keyword evidence="3" id="KW-0812">Transmembrane</keyword>
<dbReference type="RefSeq" id="WP_341980247.1">
    <property type="nucleotide sequence ID" value="NZ_JBBYAF010000004.1"/>
</dbReference>
<accession>A0ABU9K691</accession>
<evidence type="ECO:0000313" key="6">
    <source>
        <dbReference type="Proteomes" id="UP001389717"/>
    </source>
</evidence>
<dbReference type="Proteomes" id="UP001389717">
    <property type="component" value="Unassembled WGS sequence"/>
</dbReference>
<dbReference type="InterPro" id="IPR032816">
    <property type="entry name" value="VTT_dom"/>
</dbReference>
<evidence type="ECO:0000256" key="1">
    <source>
        <dbReference type="ARBA" id="ARBA00010792"/>
    </source>
</evidence>
<reference evidence="5 6" key="1">
    <citation type="submission" date="2024-04" db="EMBL/GenBank/DDBJ databases">
        <title>Bacillus oryzaecorticis sp. nov., a moderately halophilic bacterium isolated from rice husks.</title>
        <authorList>
            <person name="Zhu H.-S."/>
        </authorList>
    </citation>
    <scope>NUCLEOTIDE SEQUENCE [LARGE SCALE GENOMIC DNA]</scope>
    <source>
        <strain evidence="5 6">ZC255</strain>
    </source>
</reference>
<comment type="caution">
    <text evidence="5">The sequence shown here is derived from an EMBL/GenBank/DDBJ whole genome shotgun (WGS) entry which is preliminary data.</text>
</comment>
<comment type="similarity">
    <text evidence="1">Belongs to the DedA family.</text>
</comment>
<feature type="domain" description="VTT" evidence="4">
    <location>
        <begin position="30"/>
        <end position="152"/>
    </location>
</feature>
<feature type="transmembrane region" description="Helical" evidence="3">
    <location>
        <begin position="50"/>
        <end position="72"/>
    </location>
</feature>
<dbReference type="Pfam" id="PF09335">
    <property type="entry name" value="VTT_dom"/>
    <property type="match status" value="1"/>
</dbReference>
<protein>
    <submittedName>
        <fullName evidence="5">VTT domain-containing protein</fullName>
    </submittedName>
</protein>
<keyword evidence="3" id="KW-1133">Transmembrane helix</keyword>
<dbReference type="InterPro" id="IPR051311">
    <property type="entry name" value="DedA_domain"/>
</dbReference>
<proteinExistence type="inferred from homology"/>
<dbReference type="PANTHER" id="PTHR42709:SF9">
    <property type="entry name" value="ALKALINE PHOSPHATASE LIKE PROTEIN"/>
    <property type="match status" value="1"/>
</dbReference>
<feature type="transmembrane region" description="Helical" evidence="3">
    <location>
        <begin position="132"/>
        <end position="150"/>
    </location>
</feature>
<feature type="transmembrane region" description="Helical" evidence="3">
    <location>
        <begin position="12"/>
        <end position="30"/>
    </location>
</feature>
<sequence>MLEFIINIIKEMGMWGLFAGNAIEASSLPFPGVLVTLTYGYLLDPSWGKLITLAVFSSVIYTVFSYIPYVIGFKIKHTIKDKTNEKNTRKVERAQKWFRKYGVWSIALSRPLGIGNYISYASGISKVNKFKFGVLTFMGIFPVTFIMLIVGKNGHLESVQALMSSVQNYIFIGGAVLLILYIGYKFLYSTRKKKKEESSQNKVAPKVAKQGDS</sequence>
<feature type="region of interest" description="Disordered" evidence="2">
    <location>
        <begin position="194"/>
        <end position="213"/>
    </location>
</feature>
<evidence type="ECO:0000256" key="2">
    <source>
        <dbReference type="SAM" id="MobiDB-lite"/>
    </source>
</evidence>
<name>A0ABU9K691_9BACI</name>
<feature type="transmembrane region" description="Helical" evidence="3">
    <location>
        <begin position="170"/>
        <end position="188"/>
    </location>
</feature>
<evidence type="ECO:0000313" key="5">
    <source>
        <dbReference type="EMBL" id="MEL3971228.1"/>
    </source>
</evidence>
<organism evidence="5 6">
    <name type="scientific">Rossellomorea oryzaecorticis</name>
    <dbReference type="NCBI Taxonomy" id="1396505"/>
    <lineage>
        <taxon>Bacteria</taxon>
        <taxon>Bacillati</taxon>
        <taxon>Bacillota</taxon>
        <taxon>Bacilli</taxon>
        <taxon>Bacillales</taxon>
        <taxon>Bacillaceae</taxon>
        <taxon>Rossellomorea</taxon>
    </lineage>
</organism>
<evidence type="ECO:0000259" key="4">
    <source>
        <dbReference type="Pfam" id="PF09335"/>
    </source>
</evidence>
<dbReference type="PANTHER" id="PTHR42709">
    <property type="entry name" value="ALKALINE PHOSPHATASE LIKE PROTEIN"/>
    <property type="match status" value="1"/>
</dbReference>
<dbReference type="EMBL" id="JBBYAF010000004">
    <property type="protein sequence ID" value="MEL3971228.1"/>
    <property type="molecule type" value="Genomic_DNA"/>
</dbReference>
<gene>
    <name evidence="5" type="ORF">AAEO50_02960</name>
</gene>
<evidence type="ECO:0000256" key="3">
    <source>
        <dbReference type="SAM" id="Phobius"/>
    </source>
</evidence>
<keyword evidence="3" id="KW-0472">Membrane</keyword>